<comment type="caution">
    <text evidence="1">The sequence shown here is derived from an EMBL/GenBank/DDBJ whole genome shotgun (WGS) entry which is preliminary data.</text>
</comment>
<sequence length="216" mass="22649">MPYVPDLHVLLTAGYRVEHGGLACVVTPVDLGAVVLPTGRVVGCDPLIPRTTPFVEVVAPGRYELRAWVAVVHSDGGNSRRIAALQLVVADAPTVSWTMALLPGNDPASLGDDDYFGYLVDSGTATLADQIAIEALSKWDYDQMDEAFIPAQIPADPIEAVLAAVVDEPTGANVYVVGAGWGDGVYATYVGRADDGQITSFVTDFGVVPVPPLTGL</sequence>
<evidence type="ECO:0000313" key="1">
    <source>
        <dbReference type="EMBL" id="MFC5004553.1"/>
    </source>
</evidence>
<proteinExistence type="predicted"/>
<organism evidence="1 2">
    <name type="scientific">Dactylosporangium cerinum</name>
    <dbReference type="NCBI Taxonomy" id="1434730"/>
    <lineage>
        <taxon>Bacteria</taxon>
        <taxon>Bacillati</taxon>
        <taxon>Actinomycetota</taxon>
        <taxon>Actinomycetes</taxon>
        <taxon>Micromonosporales</taxon>
        <taxon>Micromonosporaceae</taxon>
        <taxon>Dactylosporangium</taxon>
    </lineage>
</organism>
<dbReference type="Pfam" id="PF14025">
    <property type="entry name" value="DUF4241"/>
    <property type="match status" value="1"/>
</dbReference>
<dbReference type="InterPro" id="IPR025335">
    <property type="entry name" value="DUF4241"/>
</dbReference>
<dbReference type="RefSeq" id="WP_380124554.1">
    <property type="nucleotide sequence ID" value="NZ_JBHSIU010000066.1"/>
</dbReference>
<gene>
    <name evidence="1" type="ORF">ACFPIJ_42855</name>
</gene>
<protein>
    <submittedName>
        <fullName evidence="1">DUF4241 domain-containing protein</fullName>
    </submittedName>
</protein>
<accession>A0ABV9WAL4</accession>
<dbReference type="EMBL" id="JBHSIU010000066">
    <property type="protein sequence ID" value="MFC5004553.1"/>
    <property type="molecule type" value="Genomic_DNA"/>
</dbReference>
<evidence type="ECO:0000313" key="2">
    <source>
        <dbReference type="Proteomes" id="UP001595912"/>
    </source>
</evidence>
<dbReference type="Proteomes" id="UP001595912">
    <property type="component" value="Unassembled WGS sequence"/>
</dbReference>
<reference evidence="2" key="1">
    <citation type="journal article" date="2019" name="Int. J. Syst. Evol. Microbiol.">
        <title>The Global Catalogue of Microorganisms (GCM) 10K type strain sequencing project: providing services to taxonomists for standard genome sequencing and annotation.</title>
        <authorList>
            <consortium name="The Broad Institute Genomics Platform"/>
            <consortium name="The Broad Institute Genome Sequencing Center for Infectious Disease"/>
            <person name="Wu L."/>
            <person name="Ma J."/>
        </authorList>
    </citation>
    <scope>NUCLEOTIDE SEQUENCE [LARGE SCALE GENOMIC DNA]</scope>
    <source>
        <strain evidence="2">CGMCC 4.7152</strain>
    </source>
</reference>
<keyword evidence="2" id="KW-1185">Reference proteome</keyword>
<name>A0ABV9WAL4_9ACTN</name>